<evidence type="ECO:0000259" key="6">
    <source>
        <dbReference type="PROSITE" id="PS50850"/>
    </source>
</evidence>
<accession>A0A1W7D4N5</accession>
<feature type="transmembrane region" description="Helical" evidence="5">
    <location>
        <begin position="341"/>
        <end position="359"/>
    </location>
</feature>
<dbReference type="GO" id="GO:0005886">
    <property type="term" value="C:plasma membrane"/>
    <property type="evidence" value="ECO:0007669"/>
    <property type="project" value="UniProtKB-SubCell"/>
</dbReference>
<keyword evidence="8" id="KW-1185">Reference proteome</keyword>
<feature type="transmembrane region" description="Helical" evidence="5">
    <location>
        <begin position="158"/>
        <end position="177"/>
    </location>
</feature>
<comment type="subcellular location">
    <subcellularLocation>
        <location evidence="1">Cell membrane</location>
        <topology evidence="1">Multi-pass membrane protein</topology>
    </subcellularLocation>
</comment>
<evidence type="ECO:0000256" key="1">
    <source>
        <dbReference type="ARBA" id="ARBA00004651"/>
    </source>
</evidence>
<protein>
    <submittedName>
        <fullName evidence="7">MFS transporter</fullName>
    </submittedName>
</protein>
<keyword evidence="4 5" id="KW-0472">Membrane</keyword>
<feature type="transmembrane region" description="Helical" evidence="5">
    <location>
        <begin position="433"/>
        <end position="450"/>
    </location>
</feature>
<dbReference type="OrthoDB" id="9787026at2"/>
<evidence type="ECO:0000256" key="3">
    <source>
        <dbReference type="ARBA" id="ARBA00022989"/>
    </source>
</evidence>
<feature type="transmembrane region" description="Helical" evidence="5">
    <location>
        <begin position="365"/>
        <end position="392"/>
    </location>
</feature>
<feature type="transmembrane region" description="Helical" evidence="5">
    <location>
        <begin position="307"/>
        <end position="329"/>
    </location>
</feature>
<dbReference type="Gene3D" id="1.20.1250.20">
    <property type="entry name" value="MFS general substrate transporter like domains"/>
    <property type="match status" value="1"/>
</dbReference>
<dbReference type="GO" id="GO:0046943">
    <property type="term" value="F:carboxylic acid transmembrane transporter activity"/>
    <property type="evidence" value="ECO:0007669"/>
    <property type="project" value="TreeGrafter"/>
</dbReference>
<sequence length="477" mass="50208">MSTSQPAVIRRPQDVVDLVNSHPAKRGGTGVALIALGGVLIDAYQAAMVGFGNSYIADEYDISTGAAAAVNATVLVAALVGGLMARPLIERLGQRRAFLLGMGLCTVAAAAVAFAPSIWFVLLCRVVMGIGLGIDFPLATSAVVELSGSKSSKSGRSVNLWQMGWYISTTVVYLVLLPLHQATSVESDLWRYGIFVGAAFAALVMVLRYVFIGESALWAARRQRYDEAVRILRERYGVHAVVAHDAVGAAPGSERPRVRGAYRVMFNRTYRRRTVLGCVVATMQAWQYNAVGIYLPVTLGGVLSGGLAGSLGGSALVNAAFGITGGLLGSLWVQRHGARKLSMAGFAVVAASLLVLGALGSGAPWVALFLLGLIIFGHAAGPGGLGMTIATLSYPPSIRPAGVGFARAIMRTGAIAGLVLWPMLWDALGTDAFFWLALVPATGLITCLIIRWEPIGQPVDDEDADVLRQITVTERAT</sequence>
<dbReference type="KEGG" id="smao:CAG99_26955"/>
<dbReference type="EMBL" id="CP021121">
    <property type="protein sequence ID" value="ARQ71986.1"/>
    <property type="molecule type" value="Genomic_DNA"/>
</dbReference>
<dbReference type="RefSeq" id="WP_086161819.1">
    <property type="nucleotide sequence ID" value="NZ_CP021121.1"/>
</dbReference>
<evidence type="ECO:0000256" key="5">
    <source>
        <dbReference type="SAM" id="Phobius"/>
    </source>
</evidence>
<feature type="transmembrane region" description="Helical" evidence="5">
    <location>
        <begin position="31"/>
        <end position="56"/>
    </location>
</feature>
<dbReference type="InterPro" id="IPR005828">
    <property type="entry name" value="MFS_sugar_transport-like"/>
</dbReference>
<reference evidence="7 8" key="1">
    <citation type="submission" date="2017-05" db="EMBL/GenBank/DDBJ databases">
        <title>Complete genome sequence of Streptomyces sp. SCSIO 03032 revealed the diverse biosynthetic pathways for its bioactive secondary metabolites.</title>
        <authorList>
            <person name="Ma L."/>
            <person name="Zhu Y."/>
            <person name="Zhang W."/>
            <person name="Zhang G."/>
            <person name="Tian X."/>
            <person name="Zhang S."/>
            <person name="Zhang C."/>
        </authorList>
    </citation>
    <scope>NUCLEOTIDE SEQUENCE [LARGE SCALE GENOMIC DNA]</scope>
    <source>
        <strain evidence="7 8">SCSIO 03032</strain>
    </source>
</reference>
<proteinExistence type="predicted"/>
<evidence type="ECO:0000256" key="4">
    <source>
        <dbReference type="ARBA" id="ARBA00023136"/>
    </source>
</evidence>
<dbReference type="Pfam" id="PF00083">
    <property type="entry name" value="Sugar_tr"/>
    <property type="match status" value="1"/>
</dbReference>
<feature type="transmembrane region" description="Helical" evidence="5">
    <location>
        <begin position="189"/>
        <end position="211"/>
    </location>
</feature>
<organism evidence="7 8">
    <name type="scientific">Streptomyces marincola</name>
    <dbReference type="NCBI Taxonomy" id="2878388"/>
    <lineage>
        <taxon>Bacteria</taxon>
        <taxon>Bacillati</taxon>
        <taxon>Actinomycetota</taxon>
        <taxon>Actinomycetes</taxon>
        <taxon>Kitasatosporales</taxon>
        <taxon>Streptomycetaceae</taxon>
        <taxon>Streptomyces</taxon>
    </lineage>
</organism>
<dbReference type="PANTHER" id="PTHR23508:SF10">
    <property type="entry name" value="CARBOXYLIC ACID TRANSPORTER PROTEIN HOMOLOG"/>
    <property type="match status" value="1"/>
</dbReference>
<dbReference type="AlphaFoldDB" id="A0A1W7D4N5"/>
<dbReference type="Proteomes" id="UP000194218">
    <property type="component" value="Chromosome"/>
</dbReference>
<feature type="transmembrane region" description="Helical" evidence="5">
    <location>
        <begin position="126"/>
        <end position="146"/>
    </location>
</feature>
<dbReference type="InterPro" id="IPR020846">
    <property type="entry name" value="MFS_dom"/>
</dbReference>
<gene>
    <name evidence="7" type="ORF">CAG99_26955</name>
</gene>
<dbReference type="PROSITE" id="PS50850">
    <property type="entry name" value="MFS"/>
    <property type="match status" value="1"/>
</dbReference>
<evidence type="ECO:0000313" key="8">
    <source>
        <dbReference type="Proteomes" id="UP000194218"/>
    </source>
</evidence>
<evidence type="ECO:0000313" key="7">
    <source>
        <dbReference type="EMBL" id="ARQ71986.1"/>
    </source>
</evidence>
<feature type="transmembrane region" description="Helical" evidence="5">
    <location>
        <begin position="62"/>
        <end position="85"/>
    </location>
</feature>
<keyword evidence="2 5" id="KW-0812">Transmembrane</keyword>
<dbReference type="PANTHER" id="PTHR23508">
    <property type="entry name" value="CARBOXYLIC ACID TRANSPORTER PROTEIN HOMOLOG"/>
    <property type="match status" value="1"/>
</dbReference>
<dbReference type="InterPro" id="IPR036259">
    <property type="entry name" value="MFS_trans_sf"/>
</dbReference>
<feature type="transmembrane region" description="Helical" evidence="5">
    <location>
        <begin position="97"/>
        <end position="120"/>
    </location>
</feature>
<evidence type="ECO:0000256" key="2">
    <source>
        <dbReference type="ARBA" id="ARBA00022692"/>
    </source>
</evidence>
<name>A0A1W7D4N5_9ACTN</name>
<keyword evidence="3 5" id="KW-1133">Transmembrane helix</keyword>
<feature type="domain" description="Major facilitator superfamily (MFS) profile" evidence="6">
    <location>
        <begin position="31"/>
        <end position="455"/>
    </location>
</feature>
<dbReference type="SUPFAM" id="SSF103473">
    <property type="entry name" value="MFS general substrate transporter"/>
    <property type="match status" value="1"/>
</dbReference>
<feature type="transmembrane region" description="Helical" evidence="5">
    <location>
        <begin position="404"/>
        <end position="421"/>
    </location>
</feature>
<feature type="transmembrane region" description="Helical" evidence="5">
    <location>
        <begin position="275"/>
        <end position="295"/>
    </location>
</feature>